<feature type="compositionally biased region" description="Low complexity" evidence="1">
    <location>
        <begin position="162"/>
        <end position="177"/>
    </location>
</feature>
<accession>A0ABR1GUP4</accession>
<comment type="caution">
    <text evidence="4">The sequence shown here is derived from an EMBL/GenBank/DDBJ whole genome shotgun (WGS) entry which is preliminary data.</text>
</comment>
<dbReference type="Gene3D" id="3.40.50.300">
    <property type="entry name" value="P-loop containing nucleotide triphosphate hydrolases"/>
    <property type="match status" value="1"/>
</dbReference>
<dbReference type="EMBL" id="JAZAVJ010000158">
    <property type="protein sequence ID" value="KAK7409221.1"/>
    <property type="molecule type" value="Genomic_DNA"/>
</dbReference>
<dbReference type="InterPro" id="IPR056599">
    <property type="entry name" value="AAA_lid_fung"/>
</dbReference>
<evidence type="ECO:0000259" key="2">
    <source>
        <dbReference type="Pfam" id="PF22942"/>
    </source>
</evidence>
<feature type="domain" description="AAA+ ATPase lid" evidence="3">
    <location>
        <begin position="817"/>
        <end position="885"/>
    </location>
</feature>
<feature type="compositionally biased region" description="Polar residues" evidence="1">
    <location>
        <begin position="121"/>
        <end position="135"/>
    </location>
</feature>
<protein>
    <recommendedName>
        <fullName evidence="6">ATPase AAA-type core domain-containing protein</fullName>
    </recommendedName>
</protein>
<keyword evidence="5" id="KW-1185">Reference proteome</keyword>
<evidence type="ECO:0008006" key="6">
    <source>
        <dbReference type="Google" id="ProtNLM"/>
    </source>
</evidence>
<feature type="compositionally biased region" description="Low complexity" evidence="1">
    <location>
        <begin position="139"/>
        <end position="152"/>
    </location>
</feature>
<feature type="compositionally biased region" description="Basic and acidic residues" evidence="1">
    <location>
        <begin position="400"/>
        <end position="411"/>
    </location>
</feature>
<name>A0ABR1GUP4_9HYPO</name>
<proteinExistence type="predicted"/>
<dbReference type="InterPro" id="IPR027417">
    <property type="entry name" value="P-loop_NTPase"/>
</dbReference>
<dbReference type="InterPro" id="IPR054289">
    <property type="entry name" value="DUF7025"/>
</dbReference>
<sequence length="886" mass="98680">MTENTPGALSTPASNETTPTSSIVPAVSGQSSDAALDTATDSITTNTETSVTEDSSVEKSTSVKASAEPSESDLDGTDKQSNKTPPADEGEGKDETTSVKIWAPSAPLYCRVNGQSHASLTTLVSNSQNEGSPTHQGDLGNKGNIGIKGNLGEESSTPPQETTPASGSGASGISSPTFLSPSTSRHASSPMMAPPGMPPPPRPYPSNSYPPYPYMNAPGNPNSDDSDSQYDTESSDKGSPDEEKPADQVSYSIEYRDSGNYYLTRQSWEGPFDLASAREGLHPSDRPVFEVVTILDTSITASQHRSEPEVRNIMFQGILTNPNVTVKIRTTRLIIYSIELIKIIRSAVNYYPANLQADTLELKAPYMLIGHHLDELEAYLASHSDTNALESVQPPQGITEKGEDPRSDEKPIRDVGTVHLGMLLDFYKGTPRKAMTEERSRHARERCAFNMLWLLFRPGITVYYDIDGQLRAFVVNKFDTSPEIFSMTENTRVKQRKEYTVNMWNLAYNGRFVGRVSDEVYLPHFDGERQISSLRLVPCEFIDNEDGGKTGTRLEDEGKKWYDLLRGGQVHYSGRLLDAGGTQFRGRAYVDMASFFAQDPDMVPDICEISDMGDQFAKCQCDECLGFRPHPPTGFRWAHYDLLNPHDEKDLEMSGAADGPRHRYLLCGRSLYGFDLKSRTWIMPTNRKEMIKALINKFTDSDSATGSACSWRADFLENKGEGQVFLLHGSLGVGKTYTAGKLISLCGAVMLIDEADVFLEKRQVTDLKHNSLVSVFLRCIEYYRGVLFLTTNRVGHFDDAFMSRIHVIIFYDKLGLEERKQIWEQFFDKLSDEREDFVIAGRARAYVLEDETISFQTAVALAEFRFLQKPNKMKHDYLVLDQKDFE</sequence>
<feature type="compositionally biased region" description="Basic and acidic residues" evidence="1">
    <location>
        <begin position="234"/>
        <end position="246"/>
    </location>
</feature>
<feature type="region of interest" description="Disordered" evidence="1">
    <location>
        <begin position="1"/>
        <end position="99"/>
    </location>
</feature>
<dbReference type="PANTHER" id="PTHR46411">
    <property type="entry name" value="FAMILY ATPASE, PUTATIVE-RELATED"/>
    <property type="match status" value="1"/>
</dbReference>
<reference evidence="4 5" key="1">
    <citation type="journal article" date="2025" name="Microbiol. Resour. Announc.">
        <title>Draft genome sequences for Neonectria magnoliae and Neonectria punicea, canker pathogens of Liriodendron tulipifera and Acer saccharum in West Virginia.</title>
        <authorList>
            <person name="Petronek H.M."/>
            <person name="Kasson M.T."/>
            <person name="Metheny A.M."/>
            <person name="Stauder C.M."/>
            <person name="Lovett B."/>
            <person name="Lynch S.C."/>
            <person name="Garnas J.R."/>
            <person name="Kasson L.R."/>
            <person name="Stajich J.E."/>
        </authorList>
    </citation>
    <scope>NUCLEOTIDE SEQUENCE [LARGE SCALE GENOMIC DNA]</scope>
    <source>
        <strain evidence="4 5">NRRL 64653</strain>
    </source>
</reference>
<feature type="compositionally biased region" description="Polar residues" evidence="1">
    <location>
        <begin position="178"/>
        <end position="187"/>
    </location>
</feature>
<feature type="compositionally biased region" description="Pro residues" evidence="1">
    <location>
        <begin position="192"/>
        <end position="213"/>
    </location>
</feature>
<feature type="domain" description="DUF7025" evidence="2">
    <location>
        <begin position="439"/>
        <end position="541"/>
    </location>
</feature>
<evidence type="ECO:0000256" key="1">
    <source>
        <dbReference type="SAM" id="MobiDB-lite"/>
    </source>
</evidence>
<evidence type="ECO:0000259" key="3">
    <source>
        <dbReference type="Pfam" id="PF23232"/>
    </source>
</evidence>
<dbReference type="Proteomes" id="UP001498476">
    <property type="component" value="Unassembled WGS sequence"/>
</dbReference>
<dbReference type="PANTHER" id="PTHR46411:SF4">
    <property type="entry name" value="AAA+ ATPASE DOMAIN-CONTAINING PROTEIN"/>
    <property type="match status" value="1"/>
</dbReference>
<dbReference type="SUPFAM" id="SSF52540">
    <property type="entry name" value="P-loop containing nucleoside triphosphate hydrolases"/>
    <property type="match status" value="1"/>
</dbReference>
<organism evidence="4 5">
    <name type="scientific">Neonectria punicea</name>
    <dbReference type="NCBI Taxonomy" id="979145"/>
    <lineage>
        <taxon>Eukaryota</taxon>
        <taxon>Fungi</taxon>
        <taxon>Dikarya</taxon>
        <taxon>Ascomycota</taxon>
        <taxon>Pezizomycotina</taxon>
        <taxon>Sordariomycetes</taxon>
        <taxon>Hypocreomycetidae</taxon>
        <taxon>Hypocreales</taxon>
        <taxon>Nectriaceae</taxon>
        <taxon>Neonectria</taxon>
    </lineage>
</organism>
<dbReference type="Pfam" id="PF23232">
    <property type="entry name" value="AAA_lid_13"/>
    <property type="match status" value="1"/>
</dbReference>
<feature type="region of interest" description="Disordered" evidence="1">
    <location>
        <begin position="121"/>
        <end position="250"/>
    </location>
</feature>
<feature type="region of interest" description="Disordered" evidence="1">
    <location>
        <begin position="390"/>
        <end position="411"/>
    </location>
</feature>
<evidence type="ECO:0000313" key="4">
    <source>
        <dbReference type="EMBL" id="KAK7409221.1"/>
    </source>
</evidence>
<dbReference type="Pfam" id="PF22942">
    <property type="entry name" value="DUF7025"/>
    <property type="match status" value="1"/>
</dbReference>
<feature type="compositionally biased region" description="Polar residues" evidence="1">
    <location>
        <begin position="1"/>
        <end position="64"/>
    </location>
</feature>
<evidence type="ECO:0000313" key="5">
    <source>
        <dbReference type="Proteomes" id="UP001498476"/>
    </source>
</evidence>
<gene>
    <name evidence="4" type="ORF">QQX98_008597</name>
</gene>